<dbReference type="RefSeq" id="WP_143986555.1">
    <property type="nucleotide sequence ID" value="NZ_CP041692.1"/>
</dbReference>
<dbReference type="OrthoDB" id="8480367at2"/>
<evidence type="ECO:0000313" key="3">
    <source>
        <dbReference type="Proteomes" id="UP000319263"/>
    </source>
</evidence>
<gene>
    <name evidence="2" type="ORF">FOE78_12345</name>
</gene>
<accession>A0A516PZM1</accession>
<organism evidence="2 3">
    <name type="scientific">Microlunatus elymi</name>
    <dbReference type="NCBI Taxonomy" id="2596828"/>
    <lineage>
        <taxon>Bacteria</taxon>
        <taxon>Bacillati</taxon>
        <taxon>Actinomycetota</taxon>
        <taxon>Actinomycetes</taxon>
        <taxon>Propionibacteriales</taxon>
        <taxon>Propionibacteriaceae</taxon>
        <taxon>Microlunatus</taxon>
    </lineage>
</organism>
<name>A0A516PZM1_9ACTN</name>
<evidence type="ECO:0000256" key="1">
    <source>
        <dbReference type="SAM" id="MobiDB-lite"/>
    </source>
</evidence>
<dbReference type="AlphaFoldDB" id="A0A516PZM1"/>
<dbReference type="EMBL" id="CP041692">
    <property type="protein sequence ID" value="QDP96592.1"/>
    <property type="molecule type" value="Genomic_DNA"/>
</dbReference>
<dbReference type="InterPro" id="IPR022183">
    <property type="entry name" value="DUF3710"/>
</dbReference>
<feature type="region of interest" description="Disordered" evidence="1">
    <location>
        <begin position="263"/>
        <end position="302"/>
    </location>
</feature>
<reference evidence="2 3" key="1">
    <citation type="submission" date="2019-07" db="EMBL/GenBank/DDBJ databases">
        <title>Microlunatus dokdonensis sp. nov. isolated from the rhizospheric soil of the wild plant Elymus tsukushiensis.</title>
        <authorList>
            <person name="Ghim S.-Y."/>
            <person name="Hwang Y.-J."/>
            <person name="Son J.-S."/>
            <person name="Shin J.-H."/>
        </authorList>
    </citation>
    <scope>NUCLEOTIDE SEQUENCE [LARGE SCALE GENOMIC DNA]</scope>
    <source>
        <strain evidence="2 3">KUDC0627</strain>
    </source>
</reference>
<proteinExistence type="predicted"/>
<dbReference type="Proteomes" id="UP000319263">
    <property type="component" value="Chromosome"/>
</dbReference>
<sequence>MIFRSRRQRNESADTATLNGERDEQPDVDPEDGQQLVDHDQVADESTGPESPEAPAGQADQVASVDPTGAAEAIDPIDLADLDNQEWRDLGPYDIAEVDAEALEEPDAEQPRIDLGSMVLAASDGMELRLQVDENSQQIVSAMMIRDDSALEVGAFAAPRSGGLWAEIRDELIESAESAGGSANLVPGPFGVELRRLLPVRTPDGQEGYQPSRMWVAEGPRWMLRGIIYGQAALEDGLETPVAEILESFRQIVVRRGDEAMAPGDLLPLSLPENMSQGEPVEEQGEPVDESADPQTQSGEEQ</sequence>
<protein>
    <submittedName>
        <fullName evidence="2">DUF3710 domain-containing protein</fullName>
    </submittedName>
</protein>
<feature type="compositionally biased region" description="Polar residues" evidence="1">
    <location>
        <begin position="293"/>
        <end position="302"/>
    </location>
</feature>
<feature type="compositionally biased region" description="Acidic residues" evidence="1">
    <location>
        <begin position="280"/>
        <end position="292"/>
    </location>
</feature>
<evidence type="ECO:0000313" key="2">
    <source>
        <dbReference type="EMBL" id="QDP96592.1"/>
    </source>
</evidence>
<dbReference type="Pfam" id="PF12502">
    <property type="entry name" value="DUF3710"/>
    <property type="match status" value="1"/>
</dbReference>
<dbReference type="KEGG" id="mik:FOE78_12345"/>
<feature type="region of interest" description="Disordered" evidence="1">
    <location>
        <begin position="1"/>
        <end position="67"/>
    </location>
</feature>
<keyword evidence="3" id="KW-1185">Reference proteome</keyword>